<dbReference type="HOGENOM" id="CLU_1976556_0_0_2"/>
<proteinExistence type="predicted"/>
<name>A0A0E3LL24_METBA</name>
<dbReference type="AlphaFoldDB" id="A0A0E3LL24"/>
<dbReference type="GeneID" id="24822740"/>
<dbReference type="RefSeq" id="WP_011308372.1">
    <property type="nucleotide sequence ID" value="NZ_CP009526.1"/>
</dbReference>
<organism evidence="1 2">
    <name type="scientific">Methanosarcina barkeri str. Wiesmoor</name>
    <dbReference type="NCBI Taxonomy" id="1434109"/>
    <lineage>
        <taxon>Archaea</taxon>
        <taxon>Methanobacteriati</taxon>
        <taxon>Methanobacteriota</taxon>
        <taxon>Stenosarchaea group</taxon>
        <taxon>Methanomicrobia</taxon>
        <taxon>Methanosarcinales</taxon>
        <taxon>Methanosarcinaceae</taxon>
        <taxon>Methanosarcina</taxon>
    </lineage>
</organism>
<sequence length="150" mass="17558">MCTSKEIQEVFPEINKREPKFSLSKRWESIIGEIIIFEKKYSEKNLQLITGKKDISSHYQDIPEEMLLLSEVIEDPLKLPYLLEAFYTAPIKNEKAFHFALVRVQVDSDLRMHEDIQKYQQRKYVAETLEKLLYGELMLSVGENSGIEGD</sequence>
<dbReference type="Proteomes" id="UP000033038">
    <property type="component" value="Chromosome"/>
</dbReference>
<dbReference type="EMBL" id="CP009526">
    <property type="protein sequence ID" value="AKB50526.1"/>
    <property type="molecule type" value="Genomic_DNA"/>
</dbReference>
<dbReference type="KEGG" id="mbw:MSBRW_1273"/>
<accession>A0A0E3LL24</accession>
<evidence type="ECO:0000313" key="1">
    <source>
        <dbReference type="EMBL" id="AKB50526.1"/>
    </source>
</evidence>
<protein>
    <submittedName>
        <fullName evidence="1">Uncharacterized protein</fullName>
    </submittedName>
</protein>
<reference evidence="1 2" key="1">
    <citation type="submission" date="2014-07" db="EMBL/GenBank/DDBJ databases">
        <title>Methanogenic archaea and the global carbon cycle.</title>
        <authorList>
            <person name="Henriksen J.R."/>
            <person name="Luke J."/>
            <person name="Reinhart S."/>
            <person name="Benedict M.N."/>
            <person name="Youngblut N.D."/>
            <person name="Metcalf M.E."/>
            <person name="Whitaker R.J."/>
            <person name="Metcalf W.W."/>
        </authorList>
    </citation>
    <scope>NUCLEOTIDE SEQUENCE [LARGE SCALE GENOMIC DNA]</scope>
    <source>
        <strain evidence="1 2">Wiesmoor</strain>
    </source>
</reference>
<gene>
    <name evidence="1" type="ORF">MSBRW_1273</name>
</gene>
<dbReference type="PATRIC" id="fig|1434109.4.peg.1601"/>
<evidence type="ECO:0000313" key="2">
    <source>
        <dbReference type="Proteomes" id="UP000033038"/>
    </source>
</evidence>